<protein>
    <submittedName>
        <fullName evidence="2">Uncharacterized protein</fullName>
    </submittedName>
</protein>
<sequence>MGERLCAFGAGFQRVISALCRQRGHNVGRALFCCNEVQLMRAYRGQMSDNQPIRRSLPEKQKQLRDLKETLGAMKAHTSPALKESIRKRIAQLEAELTAAPVLKAARKQQDGTRSARPAGGGAGRRSGGLQTRS</sequence>
<dbReference type="AlphaFoldDB" id="C7JF32"/>
<evidence type="ECO:0000256" key="1">
    <source>
        <dbReference type="SAM" id="MobiDB-lite"/>
    </source>
</evidence>
<gene>
    <name evidence="2" type="ordered locus">APA01_23080</name>
</gene>
<reference evidence="2 3" key="1">
    <citation type="journal article" date="2009" name="Nucleic Acids Res.">
        <title>Whole-genome analyses reveal genetic instability of Acetobacter pasteurianus.</title>
        <authorList>
            <person name="Azuma Y."/>
            <person name="Hosoyama A."/>
            <person name="Matsutani M."/>
            <person name="Furuya N."/>
            <person name="Horikawa H."/>
            <person name="Harada T."/>
            <person name="Hirakawa H."/>
            <person name="Kuhara S."/>
            <person name="Matsushita K."/>
            <person name="Fujita N."/>
            <person name="Shirai M."/>
        </authorList>
    </citation>
    <scope>NUCLEOTIDE SEQUENCE [LARGE SCALE GENOMIC DNA]</scope>
    <source>
        <strain evidence="3">NBRC 105184 / IFO 3283-01</strain>
    </source>
</reference>
<feature type="region of interest" description="Disordered" evidence="1">
    <location>
        <begin position="101"/>
        <end position="134"/>
    </location>
</feature>
<name>C7JF32_ACEP3</name>
<dbReference type="Proteomes" id="UP000000948">
    <property type="component" value="Chromosome"/>
</dbReference>
<dbReference type="HOGENOM" id="CLU_1891569_0_0_5"/>
<accession>C7JF32</accession>
<dbReference type="STRING" id="634452.APA01_23080"/>
<organism evidence="2 3">
    <name type="scientific">Acetobacter pasteurianus (strain NBRC 105184 / IFO 3283-01)</name>
    <dbReference type="NCBI Taxonomy" id="634452"/>
    <lineage>
        <taxon>Bacteria</taxon>
        <taxon>Pseudomonadati</taxon>
        <taxon>Pseudomonadota</taxon>
        <taxon>Alphaproteobacteria</taxon>
        <taxon>Acetobacterales</taxon>
        <taxon>Acetobacteraceae</taxon>
        <taxon>Acetobacter</taxon>
    </lineage>
</organism>
<dbReference type="KEGG" id="apt:APA01_23080"/>
<dbReference type="EMBL" id="AP011121">
    <property type="protein sequence ID" value="BAI00422.1"/>
    <property type="molecule type" value="Genomic_DNA"/>
</dbReference>
<proteinExistence type="predicted"/>
<evidence type="ECO:0000313" key="3">
    <source>
        <dbReference type="Proteomes" id="UP000000948"/>
    </source>
</evidence>
<evidence type="ECO:0000313" key="2">
    <source>
        <dbReference type="EMBL" id="BAI00422.1"/>
    </source>
</evidence>